<accession>A0A7Y9XU32</accession>
<gene>
    <name evidence="2" type="ORF">FHS75_000935</name>
</gene>
<name>A0A7Y9XU32_9SPHN</name>
<organism evidence="2 3">
    <name type="scientific">Novosphingobium marinum</name>
    <dbReference type="NCBI Taxonomy" id="1514948"/>
    <lineage>
        <taxon>Bacteria</taxon>
        <taxon>Pseudomonadati</taxon>
        <taxon>Pseudomonadota</taxon>
        <taxon>Alphaproteobacteria</taxon>
        <taxon>Sphingomonadales</taxon>
        <taxon>Sphingomonadaceae</taxon>
        <taxon>Novosphingobium</taxon>
    </lineage>
</organism>
<protein>
    <submittedName>
        <fullName evidence="2">Uncharacterized protein</fullName>
    </submittedName>
</protein>
<proteinExistence type="predicted"/>
<keyword evidence="3" id="KW-1185">Reference proteome</keyword>
<evidence type="ECO:0000313" key="3">
    <source>
        <dbReference type="Proteomes" id="UP000522081"/>
    </source>
</evidence>
<dbReference type="EMBL" id="JACBZF010000002">
    <property type="protein sequence ID" value="NYH94616.1"/>
    <property type="molecule type" value="Genomic_DNA"/>
</dbReference>
<reference evidence="2 3" key="1">
    <citation type="submission" date="2020-07" db="EMBL/GenBank/DDBJ databases">
        <title>Genomic Encyclopedia of Type Strains, Phase IV (KMG-IV): sequencing the most valuable type-strain genomes for metagenomic binning, comparative biology and taxonomic classification.</title>
        <authorList>
            <person name="Goeker M."/>
        </authorList>
    </citation>
    <scope>NUCLEOTIDE SEQUENCE [LARGE SCALE GENOMIC DNA]</scope>
    <source>
        <strain evidence="2 3">DSM 29043</strain>
    </source>
</reference>
<dbReference type="Proteomes" id="UP000522081">
    <property type="component" value="Unassembled WGS sequence"/>
</dbReference>
<evidence type="ECO:0000313" key="2">
    <source>
        <dbReference type="EMBL" id="NYH94616.1"/>
    </source>
</evidence>
<sequence>MEPIDDTQEEIYAPDGFGGNAYDASTGRFSDTWIADQEAAYQESLRTSEGAPVPVGDALGHQGPASPRTNSTEAGILGFGDTATFGFLDEAGAVADTILGGNERTIWDGSSFSDAYRDNLASNREKLDAAQDQEPWSYGAGGVAGALVPIGGAIRAAKSASLLKKLGASAATGAAYGGAYGFGSDEGEVSERLDGALGGAAVGAAGGASLHGAAKAGQAVLSPVARRLFPDLSQALFARSQSSNPHVVADAEVAKDLDKLVQTMLVDSAERKLSMSQRATLLGRIDELEASYLPVKELKAMDLPPSVKSRLQSAMAKRHLLSDSEVSALRDGTPAGDAVADAIEKSRRLRAYVPEGRNGSGGRLSDTLGDAIGSAAGWKLGGPLGGAVGGSMGRSMMSWLSARQARNKAVSLAKEAPRFEKLPQVQAARAEREGATDLTRMATDALDAPYYAQKAAQRETELLTNEGRQVSIANARDDIRPSGGWRGTIYERTGLLPSQQDAGALKALTDGAISPSQFQAYLDDPAKLMKGNAGNALIDRLASMADKGVLKRDADWTPPVSNSPQGARAVSVPVTRQGPWETLSDVPQDVRDAASAEFFKANPGATAETFVSEGQFVVRQDPAYEAIRNPLAYEATAKANQQRVTDTLSSVRGDNSLPVAAKETLASAIASIGNTSSRTEAQAIATDALDRLSDDHREYGRSLLSPLVQQIRN</sequence>
<comment type="caution">
    <text evidence="2">The sequence shown here is derived from an EMBL/GenBank/DDBJ whole genome shotgun (WGS) entry which is preliminary data.</text>
</comment>
<dbReference type="AlphaFoldDB" id="A0A7Y9XU32"/>
<feature type="region of interest" description="Disordered" evidence="1">
    <location>
        <begin position="43"/>
        <end position="74"/>
    </location>
</feature>
<dbReference type="RefSeq" id="WP_179406586.1">
    <property type="nucleotide sequence ID" value="NZ_BMGF01000006.1"/>
</dbReference>
<evidence type="ECO:0000256" key="1">
    <source>
        <dbReference type="SAM" id="MobiDB-lite"/>
    </source>
</evidence>